<reference evidence="1 2" key="1">
    <citation type="submission" date="2006-11" db="EMBL/GenBank/DDBJ databases">
        <authorList>
            <person name="Giovannoni S."/>
            <person name="Vergin K."/>
            <person name="Ferriera S."/>
            <person name="Johnson J."/>
            <person name="Kravitz S."/>
            <person name="Beeson K."/>
            <person name="Sutton G."/>
            <person name="Rogers Y.-H."/>
            <person name="Friedman R."/>
            <person name="Frazier M."/>
            <person name="Venter J.C."/>
        </authorList>
    </citation>
    <scope>NUCLEOTIDE SEQUENCE [LARGE SCALE GENOMIC DNA]</scope>
    <source>
        <strain evidence="1 2">HTCC2181</strain>
    </source>
</reference>
<keyword evidence="2" id="KW-1185">Reference proteome</keyword>
<organism evidence="1 2">
    <name type="scientific">Methylophilales bacterium HTCC2181</name>
    <dbReference type="NCBI Taxonomy" id="383631"/>
    <lineage>
        <taxon>Bacteria</taxon>
        <taxon>Pseudomonadati</taxon>
        <taxon>Pseudomonadota</taxon>
        <taxon>Betaproteobacteria</taxon>
        <taxon>Nitrosomonadales</taxon>
        <taxon>OM43 clade</taxon>
    </lineage>
</organism>
<dbReference type="Pfam" id="PF11162">
    <property type="entry name" value="DUF2946"/>
    <property type="match status" value="1"/>
</dbReference>
<proteinExistence type="predicted"/>
<evidence type="ECO:0008006" key="3">
    <source>
        <dbReference type="Google" id="ProtNLM"/>
    </source>
</evidence>
<dbReference type="InterPro" id="IPR021333">
    <property type="entry name" value="DUF2946"/>
</dbReference>
<evidence type="ECO:0000313" key="2">
    <source>
        <dbReference type="Proteomes" id="UP000054262"/>
    </source>
</evidence>
<accession>A0P7W4</accession>
<dbReference type="AlphaFoldDB" id="A0P7W4"/>
<gene>
    <name evidence="1" type="ORF">MB2181_06085</name>
</gene>
<evidence type="ECO:0000313" key="1">
    <source>
        <dbReference type="EMBL" id="EAV47624.1"/>
    </source>
</evidence>
<name>A0P7W4_9PROT</name>
<dbReference type="EMBL" id="AAUX01000001">
    <property type="protein sequence ID" value="EAV47624.1"/>
    <property type="molecule type" value="Genomic_DNA"/>
</dbReference>
<sequence length="120" mass="13281">MNKQLLKKSYWAALFSILMIVIGPLVSQTIAADELEVICTSSGIKIVSLSDANDAGRSGSALNSCDYCKLSVKAIESLNYKASNLPFLNTNNIFSTKERFLRYIRLALLAYDRQAPPIFL</sequence>
<dbReference type="Proteomes" id="UP000054262">
    <property type="component" value="Unassembled WGS sequence"/>
</dbReference>
<protein>
    <recommendedName>
        <fullName evidence="3">DUF2946 domain-containing protein</fullName>
    </recommendedName>
</protein>
<comment type="caution">
    <text evidence="1">The sequence shown here is derived from an EMBL/GenBank/DDBJ whole genome shotgun (WGS) entry which is preliminary data.</text>
</comment>